<comment type="caution">
    <text evidence="3">The sequence shown here is derived from an EMBL/GenBank/DDBJ whole genome shotgun (WGS) entry which is preliminary data.</text>
</comment>
<evidence type="ECO:0000313" key="4">
    <source>
        <dbReference type="Proteomes" id="UP000244649"/>
    </source>
</evidence>
<dbReference type="Gene3D" id="3.30.370.10">
    <property type="entry name" value="Barstar-like"/>
    <property type="match status" value="1"/>
</dbReference>
<reference evidence="3 4" key="1">
    <citation type="submission" date="2018-04" db="EMBL/GenBank/DDBJ databases">
        <authorList>
            <person name="Go L.Y."/>
            <person name="Mitchell J.A."/>
        </authorList>
    </citation>
    <scope>NUCLEOTIDE SEQUENCE [LARGE SCALE GENOMIC DNA]</scope>
    <source>
        <strain evidence="3 4">TPD7010</strain>
    </source>
</reference>
<accession>A0A2T7WWE4</accession>
<comment type="similarity">
    <text evidence="1">Belongs to the barstar family.</text>
</comment>
<dbReference type="AlphaFoldDB" id="A0A2T7WWE4"/>
<dbReference type="Proteomes" id="UP000244649">
    <property type="component" value="Unassembled WGS sequence"/>
</dbReference>
<gene>
    <name evidence="3" type="ORF">DC432_02725</name>
</gene>
<evidence type="ECO:0000259" key="2">
    <source>
        <dbReference type="Pfam" id="PF01337"/>
    </source>
</evidence>
<proteinExistence type="inferred from homology"/>
<name>A0A2T7WWE4_MICTE</name>
<evidence type="ECO:0000256" key="1">
    <source>
        <dbReference type="ARBA" id="ARBA00006845"/>
    </source>
</evidence>
<dbReference type="SUPFAM" id="SSF52038">
    <property type="entry name" value="Barstar-related"/>
    <property type="match status" value="1"/>
</dbReference>
<dbReference type="InterPro" id="IPR035905">
    <property type="entry name" value="Barstar-like_sf"/>
</dbReference>
<dbReference type="Pfam" id="PF01337">
    <property type="entry name" value="Barstar"/>
    <property type="match status" value="1"/>
</dbReference>
<dbReference type="EMBL" id="QDFT01000004">
    <property type="protein sequence ID" value="PVE78946.1"/>
    <property type="molecule type" value="Genomic_DNA"/>
</dbReference>
<organism evidence="3 4">
    <name type="scientific">Microbacterium testaceum</name>
    <name type="common">Aureobacterium testaceum</name>
    <name type="synonym">Brevibacterium testaceum</name>
    <dbReference type="NCBI Taxonomy" id="2033"/>
    <lineage>
        <taxon>Bacteria</taxon>
        <taxon>Bacillati</taxon>
        <taxon>Actinomycetota</taxon>
        <taxon>Actinomycetes</taxon>
        <taxon>Micrococcales</taxon>
        <taxon>Microbacteriaceae</taxon>
        <taxon>Microbacterium</taxon>
    </lineage>
</organism>
<feature type="domain" description="Barstar (barnase inhibitor)" evidence="2">
    <location>
        <begin position="5"/>
        <end position="76"/>
    </location>
</feature>
<dbReference type="InterPro" id="IPR000468">
    <property type="entry name" value="Barstar"/>
</dbReference>
<protein>
    <submittedName>
        <fullName evidence="3">Ribonuclease inhibitor</fullName>
    </submittedName>
</protein>
<dbReference type="RefSeq" id="WP_116536579.1">
    <property type="nucleotide sequence ID" value="NZ_QDFT01000004.1"/>
</dbReference>
<sequence>MPPRTLEIDGSVVRGIPSLYAELNRVFMPDEEWTLGESLDALDDLLYGGFGVLRGAEPVRVVWRHADVARRALGVAATKEYYRAKLGRPEVYSQDAARRALEALDAGGGETYFELVLRVFGEHRNIEVVLD</sequence>
<evidence type="ECO:0000313" key="3">
    <source>
        <dbReference type="EMBL" id="PVE78946.1"/>
    </source>
</evidence>